<accession>A0A5B9GI82</accession>
<organism evidence="2 3">
    <name type="scientific">Acetobacter oryzoeni</name>
    <dbReference type="NCBI Taxonomy" id="2500548"/>
    <lineage>
        <taxon>Bacteria</taxon>
        <taxon>Pseudomonadati</taxon>
        <taxon>Pseudomonadota</taxon>
        <taxon>Alphaproteobacteria</taxon>
        <taxon>Acetobacterales</taxon>
        <taxon>Acetobacteraceae</taxon>
        <taxon>Acetobacter</taxon>
    </lineage>
</organism>
<name>A0A5B9GI82_9PROT</name>
<keyword evidence="3" id="KW-1185">Reference proteome</keyword>
<dbReference type="InterPro" id="IPR000305">
    <property type="entry name" value="GIY-YIG_endonuc"/>
</dbReference>
<gene>
    <name evidence="2" type="ORF">EOV40_009925</name>
</gene>
<protein>
    <submittedName>
        <fullName evidence="2">GIY-YIG nuclease family protein</fullName>
    </submittedName>
</protein>
<evidence type="ECO:0000259" key="1">
    <source>
        <dbReference type="PROSITE" id="PS50164"/>
    </source>
</evidence>
<proteinExistence type="predicted"/>
<dbReference type="EMBL" id="CP042808">
    <property type="protein sequence ID" value="QEE85991.1"/>
    <property type="molecule type" value="Genomic_DNA"/>
</dbReference>
<evidence type="ECO:0000313" key="3">
    <source>
        <dbReference type="Proteomes" id="UP000287027"/>
    </source>
</evidence>
<dbReference type="InterPro" id="IPR035901">
    <property type="entry name" value="GIY-YIG_endonuc_sf"/>
</dbReference>
<dbReference type="Pfam" id="PF01541">
    <property type="entry name" value="GIY-YIG"/>
    <property type="match status" value="1"/>
</dbReference>
<sequence>MAGEYRDFDVSGLEEIIAPSKSEAGRFFIYALTSSSCEEIRYIGKAKNPWKRLLQHRSLSNNRSISRHVTNWLRGLILEKDMPRMFVLEKCLDWEEAESRWIDLARRAGLRLTNLADGGNSLAHALRAKKTSAYNGWTPIQKIIQKERRLERDMRRLGLDDIANRSLERLARIERALQAAYSREGRRSATDRVNKMLEKRRPDLFAL</sequence>
<dbReference type="PROSITE" id="PS50164">
    <property type="entry name" value="GIY_YIG"/>
    <property type="match status" value="1"/>
</dbReference>
<evidence type="ECO:0000313" key="2">
    <source>
        <dbReference type="EMBL" id="QEE85991.1"/>
    </source>
</evidence>
<feature type="domain" description="GIY-YIG" evidence="1">
    <location>
        <begin position="25"/>
        <end position="103"/>
    </location>
</feature>
<reference evidence="2 3" key="1">
    <citation type="submission" date="2019-08" db="EMBL/GenBank/DDBJ databases">
        <title>Acetobacter oryzioeni sp. nov., isolated from Korean rice wine vinegar.</title>
        <authorList>
            <person name="Baek J.H."/>
            <person name="Kim K.H."/>
            <person name="Jeon C.O."/>
            <person name="Han D.M."/>
        </authorList>
    </citation>
    <scope>NUCLEOTIDE SEQUENCE [LARGE SCALE GENOMIC DNA]</scope>
    <source>
        <strain evidence="2 3">B6</strain>
    </source>
</reference>
<dbReference type="Proteomes" id="UP000287027">
    <property type="component" value="Chromosome"/>
</dbReference>
<dbReference type="SUPFAM" id="SSF82771">
    <property type="entry name" value="GIY-YIG endonuclease"/>
    <property type="match status" value="1"/>
</dbReference>
<dbReference type="KEGG" id="aoy:EOV40_009925"/>
<dbReference type="RefSeq" id="WP_128105829.1">
    <property type="nucleotide sequence ID" value="NZ_CP042808.1"/>
</dbReference>
<dbReference type="AlphaFoldDB" id="A0A5B9GI82"/>